<feature type="region of interest" description="Disordered" evidence="1">
    <location>
        <begin position="1"/>
        <end position="54"/>
    </location>
</feature>
<evidence type="ECO:0000313" key="2">
    <source>
        <dbReference type="EMBL" id="VCW70046.1"/>
    </source>
</evidence>
<dbReference type="EMBL" id="CYRY02005629">
    <property type="protein sequence ID" value="VCW70046.1"/>
    <property type="molecule type" value="Genomic_DNA"/>
</dbReference>
<evidence type="ECO:0000313" key="3">
    <source>
        <dbReference type="Proteomes" id="UP000269945"/>
    </source>
</evidence>
<organism evidence="2 3">
    <name type="scientific">Gulo gulo</name>
    <name type="common">Wolverine</name>
    <name type="synonym">Gluton</name>
    <dbReference type="NCBI Taxonomy" id="48420"/>
    <lineage>
        <taxon>Eukaryota</taxon>
        <taxon>Metazoa</taxon>
        <taxon>Chordata</taxon>
        <taxon>Craniata</taxon>
        <taxon>Vertebrata</taxon>
        <taxon>Euteleostomi</taxon>
        <taxon>Mammalia</taxon>
        <taxon>Eutheria</taxon>
        <taxon>Laurasiatheria</taxon>
        <taxon>Carnivora</taxon>
        <taxon>Caniformia</taxon>
        <taxon>Musteloidea</taxon>
        <taxon>Mustelidae</taxon>
        <taxon>Guloninae</taxon>
        <taxon>Gulo</taxon>
    </lineage>
</organism>
<reference evidence="2 3" key="1">
    <citation type="submission" date="2018-10" db="EMBL/GenBank/DDBJ databases">
        <authorList>
            <person name="Ekblom R."/>
            <person name="Jareborg N."/>
        </authorList>
    </citation>
    <scope>NUCLEOTIDE SEQUENCE [LARGE SCALE GENOMIC DNA]</scope>
    <source>
        <tissue evidence="2">Muscle</tissue>
    </source>
</reference>
<comment type="caution">
    <text evidence="2">The sequence shown here is derived from an EMBL/GenBank/DDBJ whole genome shotgun (WGS) entry which is preliminary data.</text>
</comment>
<proteinExistence type="predicted"/>
<name>A0A9X9LJW4_GULGU</name>
<dbReference type="Proteomes" id="UP000269945">
    <property type="component" value="Unassembled WGS sequence"/>
</dbReference>
<keyword evidence="3" id="KW-1185">Reference proteome</keyword>
<protein>
    <submittedName>
        <fullName evidence="2">Uncharacterized protein</fullName>
    </submittedName>
</protein>
<dbReference type="AlphaFoldDB" id="A0A9X9LJW4"/>
<evidence type="ECO:0000256" key="1">
    <source>
        <dbReference type="SAM" id="MobiDB-lite"/>
    </source>
</evidence>
<accession>A0A9X9LJW4</accession>
<sequence>METPQPATRTSRRSFTHPGPTRSSLRPSASFGTPPTGLGYACWAPGSSCASTPR</sequence>
<feature type="compositionally biased region" description="Polar residues" evidence="1">
    <location>
        <begin position="21"/>
        <end position="33"/>
    </location>
</feature>
<gene>
    <name evidence="2" type="ORF">BN2614_LOCUS2</name>
</gene>